<dbReference type="AlphaFoldDB" id="A0A7W2R4A8"/>
<protein>
    <submittedName>
        <fullName evidence="1">Uncharacterized protein</fullName>
    </submittedName>
</protein>
<name>A0A7W2R4A8_9FLAO</name>
<accession>A0A7W2R4A8</accession>
<gene>
    <name evidence="1" type="ORF">H3Z82_13280</name>
</gene>
<dbReference type="EMBL" id="JACGLT010000011">
    <property type="protein sequence ID" value="MBA6153701.1"/>
    <property type="molecule type" value="Genomic_DNA"/>
</dbReference>
<sequence>MKNTINLFLILIIFSCSDSKIKEPKQTENRYLRIFDFRTLVYSADYELTIRERDSVVIYDYTNKTDSTKNKSFRYLKHSDRLMAGPLEFEKIESDRYPKTIDFDIYNSDPGIMDGMGPVIFNKNYGVLGFDNGMGTQYYFTNDSTKYIELPILYKAENAKSNLEGTWVMDNPNFYSEIHFYENNIWKRTFKNYKNDTIIEKGKFTIAKDSAIFFRYFGSQHWINKDTINDYKTSMGSFVLFLNSKNELIDNQEDYEQTYKKIK</sequence>
<keyword evidence="2" id="KW-1185">Reference proteome</keyword>
<organism evidence="1 2">
    <name type="scientific">Gelidibacter maritimus</name>
    <dbReference type="NCBI Taxonomy" id="2761487"/>
    <lineage>
        <taxon>Bacteria</taxon>
        <taxon>Pseudomonadati</taxon>
        <taxon>Bacteroidota</taxon>
        <taxon>Flavobacteriia</taxon>
        <taxon>Flavobacteriales</taxon>
        <taxon>Flavobacteriaceae</taxon>
        <taxon>Gelidibacter</taxon>
    </lineage>
</organism>
<evidence type="ECO:0000313" key="1">
    <source>
        <dbReference type="EMBL" id="MBA6153701.1"/>
    </source>
</evidence>
<proteinExistence type="predicted"/>
<reference evidence="1 2" key="1">
    <citation type="submission" date="2020-07" db="EMBL/GenBank/DDBJ databases">
        <title>Bacterium isolated from marine sediment.</title>
        <authorList>
            <person name="Shang D."/>
        </authorList>
    </citation>
    <scope>NUCLEOTIDE SEQUENCE [LARGE SCALE GENOMIC DNA]</scope>
    <source>
        <strain evidence="1 2">F6074</strain>
    </source>
</reference>
<dbReference type="RefSeq" id="WP_182205997.1">
    <property type="nucleotide sequence ID" value="NZ_JACGLT010000011.1"/>
</dbReference>
<dbReference type="Proteomes" id="UP000541857">
    <property type="component" value="Unassembled WGS sequence"/>
</dbReference>
<dbReference type="PROSITE" id="PS51257">
    <property type="entry name" value="PROKAR_LIPOPROTEIN"/>
    <property type="match status" value="1"/>
</dbReference>
<comment type="caution">
    <text evidence="1">The sequence shown here is derived from an EMBL/GenBank/DDBJ whole genome shotgun (WGS) entry which is preliminary data.</text>
</comment>
<evidence type="ECO:0000313" key="2">
    <source>
        <dbReference type="Proteomes" id="UP000541857"/>
    </source>
</evidence>